<dbReference type="KEGG" id="bbrx:BRETT_000465"/>
<comment type="subcellular location">
    <subcellularLocation>
        <location evidence="1">Nucleus</location>
    </subcellularLocation>
</comment>
<evidence type="ECO:0000259" key="15">
    <source>
        <dbReference type="Pfam" id="PF23233"/>
    </source>
</evidence>
<keyword evidence="6" id="KW-0677">Repeat</keyword>
<proteinExistence type="inferred from homology"/>
<evidence type="ECO:0000256" key="10">
    <source>
        <dbReference type="ARBA" id="ARBA00039472"/>
    </source>
</evidence>
<dbReference type="Gene3D" id="1.25.40.10">
    <property type="entry name" value="Tetratricopeptide repeat domain"/>
    <property type="match status" value="4"/>
</dbReference>
<accession>A0A871RCI6</accession>
<reference evidence="16" key="1">
    <citation type="submission" date="2020-10" db="EMBL/GenBank/DDBJ databases">
        <authorList>
            <person name="Palmer J.M."/>
        </authorList>
    </citation>
    <scope>NUCLEOTIDE SEQUENCE</scope>
    <source>
        <strain evidence="16">UCD 2041</strain>
    </source>
</reference>
<feature type="domain" description="Pre-mRNA-splicing factor Syf1/CRNKL1-like C-terminal HAT-repeats" evidence="14">
    <location>
        <begin position="439"/>
        <end position="796"/>
    </location>
</feature>
<dbReference type="InterPro" id="IPR045075">
    <property type="entry name" value="Syf1-like"/>
</dbReference>
<evidence type="ECO:0000256" key="11">
    <source>
        <dbReference type="ARBA" id="ARBA00067212"/>
    </source>
</evidence>
<dbReference type="PANTHER" id="PTHR11246">
    <property type="entry name" value="PRE-MRNA SPLICING FACTOR"/>
    <property type="match status" value="1"/>
</dbReference>
<evidence type="ECO:0000256" key="2">
    <source>
        <dbReference type="ARBA" id="ARBA00008644"/>
    </source>
</evidence>
<dbReference type="OrthoDB" id="10067343at2759"/>
<comment type="function">
    <text evidence="9">Involved in pre-mRNA splicing and cell cycle progression.</text>
</comment>
<dbReference type="SMART" id="SM00386">
    <property type="entry name" value="HAT"/>
    <property type="match status" value="9"/>
</dbReference>
<dbReference type="InterPro" id="IPR055430">
    <property type="entry name" value="HAT_Syf1_CNRKL1_C"/>
</dbReference>
<dbReference type="InterPro" id="IPR055433">
    <property type="entry name" value="HAT_Syf1-like_N"/>
</dbReference>
<evidence type="ECO:0000313" key="17">
    <source>
        <dbReference type="Proteomes" id="UP000663131"/>
    </source>
</evidence>
<evidence type="ECO:0000256" key="7">
    <source>
        <dbReference type="ARBA" id="ARBA00023187"/>
    </source>
</evidence>
<dbReference type="InterPro" id="IPR003107">
    <property type="entry name" value="HAT"/>
</dbReference>
<dbReference type="InterPro" id="IPR056350">
    <property type="entry name" value="HAT_Syf1_central"/>
</dbReference>
<gene>
    <name evidence="16" type="ORF">BRETT_000465</name>
</gene>
<sequence length="854" mass="99970">MDPVILKFISEDDLSYEEQLLKDPTNEQLWLQYYEHKKAATNANKQALIFLLYRGVNKLRNSVKLTMLYLNLLVSTIDNDNKCTESIQQIADAFSRASVNISDQLELWLLFCSFLTKNVEYIDATFIRRQFNTALQALPIADHAKIWPMFLKCAKQIGGPTMITVYLRYCNFRTAAKHYDEYLVNTFSAIEKENGEKSVTDLSTVINDLLQHVQTFQQFELLKKYIDTSFSDLRFAVKLSRPELDVYKDLFSCLVRIRKNLKRAHENGHIMDEHAGKMYNKMKAKFKGQQGSIVTKYAEYWLASGNFLKVISTFEHGLTECMTIDDFTIIYDSYVDMMDSHIEVISDKLDEVEGMENEDANNLNATLNVLLQRYEDLLSRRPFIINDVYLRQDKNNVQTWLDRVEIYDKEKDYNRIVHCYQQAILTIDAPKVREPDLLPKLWIDYIRFTAKEDRKRLRKLYATAVKVPYRFVSDLEKIWCSWVEIEAQDNYDQALQVIKKAVTLPNSVLSGRTVNERDIRYDNDELSAQVRAYKSVRLWSLYLDIVESSDDVTQTCNIYDKVIELKIVTPLMILNYCNFLEKHRLYERCFQIYERGVAIFKYPTVFEIWNSYLTAAVKYMDKLAIKKERIRSLFDQSLQNSPDNFRKAIYLMYYDFEDKHGSKPESLRVLREAIKAVENQDAKLDLFKMLVLQTIKYKGLSSASQLYEDALQVWPLSSPGFIKDIVAGFVDVEARLRRFKRCREILHYSCELVMKKSRSQKSRDQIWTLFKDFELENGDEQTYKEMLGFKRHMEAISLPIIQERIETGPNGGVDFVHSSNKESEKSTDELPKQETGKSAVANKDQIDIDMSLLE</sequence>
<dbReference type="GO" id="GO:0000974">
    <property type="term" value="C:Prp19 complex"/>
    <property type="evidence" value="ECO:0007669"/>
    <property type="project" value="TreeGrafter"/>
</dbReference>
<dbReference type="GO" id="GO:0071014">
    <property type="term" value="C:post-mRNA release spliceosomal complex"/>
    <property type="evidence" value="ECO:0007669"/>
    <property type="project" value="TreeGrafter"/>
</dbReference>
<dbReference type="InterPro" id="IPR011990">
    <property type="entry name" value="TPR-like_helical_dom_sf"/>
</dbReference>
<evidence type="ECO:0000256" key="1">
    <source>
        <dbReference type="ARBA" id="ARBA00004123"/>
    </source>
</evidence>
<reference evidence="16" key="2">
    <citation type="journal article" name="BMC Genomics">
        <title>New genome assemblies reveal patterns of domestication and adaptation across Brettanomyces (Dekkera) species.</title>
        <authorList>
            <person name="Roach M.J."/>
            <person name="Borneman A.R."/>
        </authorList>
    </citation>
    <scope>NUCLEOTIDE SEQUENCE</scope>
    <source>
        <strain evidence="16">UCD 2041</strain>
    </source>
</reference>
<dbReference type="RefSeq" id="XP_041137245.1">
    <property type="nucleotide sequence ID" value="XM_041279031.1"/>
</dbReference>
<dbReference type="PANTHER" id="PTHR11246:SF5">
    <property type="entry name" value="PRE-MRNA-SPLICING FACTOR SYF1"/>
    <property type="match status" value="1"/>
</dbReference>
<evidence type="ECO:0000256" key="3">
    <source>
        <dbReference type="ARBA" id="ARBA00011524"/>
    </source>
</evidence>
<dbReference type="GO" id="GO:0000349">
    <property type="term" value="P:generation of catalytic spliceosome for first transesterification step"/>
    <property type="evidence" value="ECO:0007669"/>
    <property type="project" value="TreeGrafter"/>
</dbReference>
<feature type="domain" description="Pre-mRNA-splicing factor SYF1 central HAT repeats" evidence="13">
    <location>
        <begin position="223"/>
        <end position="427"/>
    </location>
</feature>
<dbReference type="Pfam" id="PF23220">
    <property type="entry name" value="HAT_Syf1_M"/>
    <property type="match status" value="1"/>
</dbReference>
<evidence type="ECO:0000256" key="8">
    <source>
        <dbReference type="ARBA" id="ARBA00023242"/>
    </source>
</evidence>
<evidence type="ECO:0000313" key="16">
    <source>
        <dbReference type="EMBL" id="QOU20752.1"/>
    </source>
</evidence>
<keyword evidence="4" id="KW-0507">mRNA processing</keyword>
<dbReference type="EMBL" id="CP063136">
    <property type="protein sequence ID" value="QOU20752.1"/>
    <property type="molecule type" value="Genomic_DNA"/>
</dbReference>
<dbReference type="GeneID" id="64572390"/>
<keyword evidence="7" id="KW-0508">mRNA splicing</keyword>
<comment type="similarity">
    <text evidence="2">Belongs to the crooked-neck family.</text>
</comment>
<dbReference type="SUPFAM" id="SSF48452">
    <property type="entry name" value="TPR-like"/>
    <property type="match status" value="2"/>
</dbReference>
<feature type="compositionally biased region" description="Basic and acidic residues" evidence="12">
    <location>
        <begin position="819"/>
        <end position="835"/>
    </location>
</feature>
<evidence type="ECO:0000256" key="12">
    <source>
        <dbReference type="SAM" id="MobiDB-lite"/>
    </source>
</evidence>
<dbReference type="AlphaFoldDB" id="A0A871RCI6"/>
<name>A0A871RCI6_DEKBR</name>
<evidence type="ECO:0000256" key="6">
    <source>
        <dbReference type="ARBA" id="ARBA00022737"/>
    </source>
</evidence>
<dbReference type="Proteomes" id="UP000663131">
    <property type="component" value="Chromosome 8"/>
</dbReference>
<organism evidence="16 17">
    <name type="scientific">Dekkera bruxellensis</name>
    <name type="common">Brettanomyces custersii</name>
    <dbReference type="NCBI Taxonomy" id="5007"/>
    <lineage>
        <taxon>Eukaryota</taxon>
        <taxon>Fungi</taxon>
        <taxon>Dikarya</taxon>
        <taxon>Ascomycota</taxon>
        <taxon>Saccharomycotina</taxon>
        <taxon>Pichiomycetes</taxon>
        <taxon>Pichiales</taxon>
        <taxon>Pichiaceae</taxon>
        <taxon>Brettanomyces</taxon>
    </lineage>
</organism>
<keyword evidence="5" id="KW-0747">Spliceosome</keyword>
<dbReference type="Pfam" id="PF23233">
    <property type="entry name" value="HAT_Syf1_CNRKL1_N"/>
    <property type="match status" value="1"/>
</dbReference>
<dbReference type="GO" id="GO:0071007">
    <property type="term" value="C:U2-type catalytic step 2 spliceosome"/>
    <property type="evidence" value="ECO:0007669"/>
    <property type="project" value="TreeGrafter"/>
</dbReference>
<comment type="subunit">
    <text evidence="3">Associated with the spliceosome.</text>
</comment>
<keyword evidence="8" id="KW-0539">Nucleus</keyword>
<feature type="domain" description="Pre-mRNA-splicing factor Syf1-like N-terminal HAT-repeats" evidence="15">
    <location>
        <begin position="12"/>
        <end position="172"/>
    </location>
</feature>
<evidence type="ECO:0000256" key="9">
    <source>
        <dbReference type="ARBA" id="ARBA00037272"/>
    </source>
</evidence>
<evidence type="ECO:0000256" key="5">
    <source>
        <dbReference type="ARBA" id="ARBA00022728"/>
    </source>
</evidence>
<feature type="region of interest" description="Disordered" evidence="12">
    <location>
        <begin position="809"/>
        <end position="843"/>
    </location>
</feature>
<dbReference type="FunFam" id="1.25.40.10:FF:000137">
    <property type="entry name" value="Pre-mRNA-splicing factor syf1"/>
    <property type="match status" value="1"/>
</dbReference>
<protein>
    <recommendedName>
        <fullName evidence="10">Pre-mRNA-splicing factor SYF1</fullName>
    </recommendedName>
    <alternativeName>
        <fullName evidence="11">Pre-mRNA-splicing factor syf1</fullName>
    </alternativeName>
</protein>
<evidence type="ECO:0000256" key="4">
    <source>
        <dbReference type="ARBA" id="ARBA00022664"/>
    </source>
</evidence>
<evidence type="ECO:0000259" key="13">
    <source>
        <dbReference type="Pfam" id="PF23220"/>
    </source>
</evidence>
<evidence type="ECO:0000259" key="14">
    <source>
        <dbReference type="Pfam" id="PF23231"/>
    </source>
</evidence>
<dbReference type="Pfam" id="PF23231">
    <property type="entry name" value="HAT_Syf1_CNRKL1_C"/>
    <property type="match status" value="1"/>
</dbReference>